<dbReference type="HAMAP" id="MF_00291_B">
    <property type="entry name" value="Ribosomal_uS2_B"/>
    <property type="match status" value="1"/>
</dbReference>
<accession>A0A399FUN1</accession>
<dbReference type="PROSITE" id="PS00963">
    <property type="entry name" value="RIBOSOMAL_S2_2"/>
    <property type="match status" value="1"/>
</dbReference>
<dbReference type="PANTHER" id="PTHR12534:SF0">
    <property type="entry name" value="SMALL RIBOSOMAL SUBUNIT PROTEIN US2M"/>
    <property type="match status" value="1"/>
</dbReference>
<evidence type="ECO:0000256" key="4">
    <source>
        <dbReference type="ARBA" id="ARBA00035256"/>
    </source>
</evidence>
<gene>
    <name evidence="5 8" type="primary">rpsB</name>
    <name evidence="8" type="ORF">B9J77_03615</name>
</gene>
<dbReference type="InterPro" id="IPR018130">
    <property type="entry name" value="Ribosomal_uS2_CS"/>
</dbReference>
<sequence length="252" mass="28742">MNEVSVTELLEAGVHFGHQTKRWNPKMARYIFGEKKGIHIIDLLKTTICLKEACQFITEIVSKGGDVLFIGTKRQAEDTIREETQRCGMFYVNRRWLGGTLTNFQMARKSIDRLKELRRMEESGIFERLPKKEVILLEKEKEKLSRNLSGIEGIEKPPSAIFVSDPKKERIAVLEARKLKIPIVAIVDTICNPEEIDYPIPSNDDAIKAIRLVVSKIADAVLAGKEARVDKKEKEEPGKKEPVEKSKKERSK</sequence>
<evidence type="ECO:0000313" key="9">
    <source>
        <dbReference type="Proteomes" id="UP000266287"/>
    </source>
</evidence>
<keyword evidence="2 5" id="KW-0689">Ribosomal protein</keyword>
<reference evidence="8 9" key="1">
    <citation type="submission" date="2018-08" db="EMBL/GenBank/DDBJ databases">
        <title>Draft genome of candidate division NPL-UPA2 bacterium Unc8 that adapted to ultra-basic serpentinizing groundwater.</title>
        <authorList>
            <person name="Ishii S."/>
            <person name="Suzuki S."/>
            <person name="Nealson K.H."/>
        </authorList>
    </citation>
    <scope>NUCLEOTIDE SEQUENCE [LARGE SCALE GENOMIC DNA]</scope>
    <source>
        <strain evidence="8">Unc8</strain>
    </source>
</reference>
<comment type="similarity">
    <text evidence="1 5 6">Belongs to the universal ribosomal protein uS2 family.</text>
</comment>
<proteinExistence type="inferred from homology"/>
<evidence type="ECO:0000256" key="6">
    <source>
        <dbReference type="RuleBase" id="RU003631"/>
    </source>
</evidence>
<evidence type="ECO:0000256" key="1">
    <source>
        <dbReference type="ARBA" id="ARBA00006242"/>
    </source>
</evidence>
<dbReference type="Proteomes" id="UP000266287">
    <property type="component" value="Unassembled WGS sequence"/>
</dbReference>
<protein>
    <recommendedName>
        <fullName evidence="4 5">Small ribosomal subunit protein uS2</fullName>
    </recommendedName>
</protein>
<evidence type="ECO:0000256" key="3">
    <source>
        <dbReference type="ARBA" id="ARBA00023274"/>
    </source>
</evidence>
<keyword evidence="3 5" id="KW-0687">Ribonucleoprotein</keyword>
<dbReference type="Gene3D" id="1.10.287.610">
    <property type="entry name" value="Helix hairpin bin"/>
    <property type="match status" value="1"/>
</dbReference>
<evidence type="ECO:0000256" key="2">
    <source>
        <dbReference type="ARBA" id="ARBA00022980"/>
    </source>
</evidence>
<dbReference type="GO" id="GO:0006412">
    <property type="term" value="P:translation"/>
    <property type="evidence" value="ECO:0007669"/>
    <property type="project" value="UniProtKB-UniRule"/>
</dbReference>
<evidence type="ECO:0000256" key="7">
    <source>
        <dbReference type="SAM" id="MobiDB-lite"/>
    </source>
</evidence>
<dbReference type="CDD" id="cd01425">
    <property type="entry name" value="RPS2"/>
    <property type="match status" value="1"/>
</dbReference>
<dbReference type="Gene3D" id="3.40.50.10490">
    <property type="entry name" value="Glucose-6-phosphate isomerase like protein, domain 1"/>
    <property type="match status" value="1"/>
</dbReference>
<dbReference type="GO" id="GO:0022627">
    <property type="term" value="C:cytosolic small ribosomal subunit"/>
    <property type="evidence" value="ECO:0007669"/>
    <property type="project" value="TreeGrafter"/>
</dbReference>
<name>A0A399FUN1_UNCN2</name>
<dbReference type="PRINTS" id="PR00395">
    <property type="entry name" value="RIBOSOMALS2"/>
</dbReference>
<dbReference type="NCBIfam" id="TIGR01011">
    <property type="entry name" value="rpsB_bact"/>
    <property type="match status" value="1"/>
</dbReference>
<dbReference type="FunFam" id="1.10.287.610:FF:000001">
    <property type="entry name" value="30S ribosomal protein S2"/>
    <property type="match status" value="1"/>
</dbReference>
<feature type="region of interest" description="Disordered" evidence="7">
    <location>
        <begin position="226"/>
        <end position="252"/>
    </location>
</feature>
<dbReference type="InterPro" id="IPR005706">
    <property type="entry name" value="Ribosomal_uS2_bac/mit/plastid"/>
</dbReference>
<dbReference type="Pfam" id="PF00318">
    <property type="entry name" value="Ribosomal_S2"/>
    <property type="match status" value="1"/>
</dbReference>
<dbReference type="InterPro" id="IPR023591">
    <property type="entry name" value="Ribosomal_uS2_flav_dom_sf"/>
</dbReference>
<dbReference type="GO" id="GO:0003735">
    <property type="term" value="F:structural constituent of ribosome"/>
    <property type="evidence" value="ECO:0007669"/>
    <property type="project" value="InterPro"/>
</dbReference>
<dbReference type="EMBL" id="NDHY01000007">
    <property type="protein sequence ID" value="RII00088.1"/>
    <property type="molecule type" value="Genomic_DNA"/>
</dbReference>
<dbReference type="PANTHER" id="PTHR12534">
    <property type="entry name" value="30S RIBOSOMAL PROTEIN S2 PROKARYOTIC AND ORGANELLAR"/>
    <property type="match status" value="1"/>
</dbReference>
<dbReference type="AlphaFoldDB" id="A0A399FUN1"/>
<dbReference type="SUPFAM" id="SSF52313">
    <property type="entry name" value="Ribosomal protein S2"/>
    <property type="match status" value="1"/>
</dbReference>
<evidence type="ECO:0000313" key="8">
    <source>
        <dbReference type="EMBL" id="RII00088.1"/>
    </source>
</evidence>
<evidence type="ECO:0000256" key="5">
    <source>
        <dbReference type="HAMAP-Rule" id="MF_00291"/>
    </source>
</evidence>
<dbReference type="PROSITE" id="PS00962">
    <property type="entry name" value="RIBOSOMAL_S2_1"/>
    <property type="match status" value="1"/>
</dbReference>
<comment type="caution">
    <text evidence="8">The sequence shown here is derived from an EMBL/GenBank/DDBJ whole genome shotgun (WGS) entry which is preliminary data.</text>
</comment>
<organism evidence="8 9">
    <name type="scientific">candidate division NPL-UPA2 bacterium Unc8</name>
    <dbReference type="NCBI Taxonomy" id="1980939"/>
    <lineage>
        <taxon>Bacteria</taxon>
    </lineage>
</organism>
<dbReference type="InterPro" id="IPR001865">
    <property type="entry name" value="Ribosomal_uS2"/>
</dbReference>